<comment type="catalytic activity">
    <reaction evidence="10">
        <text>a 1,2-diacyl-sn-glycero-3-phospho-L-serine(in) = a 1,2-diacyl-sn-glycero-3-phospho-L-serine(out)</text>
        <dbReference type="Rhea" id="RHEA:38663"/>
        <dbReference type="ChEBI" id="CHEBI:57262"/>
    </reaction>
</comment>
<dbReference type="GO" id="GO:0000045">
    <property type="term" value="P:autophagosome assembly"/>
    <property type="evidence" value="ECO:0007669"/>
    <property type="project" value="TreeGrafter"/>
</dbReference>
<dbReference type="Pfam" id="PF13329">
    <property type="entry name" value="ATG2_CAD"/>
    <property type="match status" value="1"/>
</dbReference>
<feature type="region of interest" description="Disordered" evidence="13">
    <location>
        <begin position="386"/>
        <end position="423"/>
    </location>
</feature>
<dbReference type="InterPro" id="IPR026849">
    <property type="entry name" value="ATG2"/>
</dbReference>
<feature type="compositionally biased region" description="Polar residues" evidence="13">
    <location>
        <begin position="1394"/>
        <end position="1403"/>
    </location>
</feature>
<gene>
    <name evidence="14" type="ORF">VP01_28g9</name>
</gene>
<dbReference type="GO" id="GO:0034045">
    <property type="term" value="C:phagophore assembly site membrane"/>
    <property type="evidence" value="ECO:0007669"/>
    <property type="project" value="UniProtKB-SubCell"/>
</dbReference>
<feature type="region of interest" description="Disordered" evidence="13">
    <location>
        <begin position="758"/>
        <end position="793"/>
    </location>
</feature>
<dbReference type="VEuPathDB" id="FungiDB:VP01_28g9"/>
<evidence type="ECO:0000256" key="13">
    <source>
        <dbReference type="SAM" id="MobiDB-lite"/>
    </source>
</evidence>
<dbReference type="GO" id="GO:0000422">
    <property type="term" value="P:autophagy of mitochondrion"/>
    <property type="evidence" value="ECO:0007669"/>
    <property type="project" value="TreeGrafter"/>
</dbReference>
<dbReference type="GO" id="GO:0032266">
    <property type="term" value="F:phosphatidylinositol-3-phosphate binding"/>
    <property type="evidence" value="ECO:0007669"/>
    <property type="project" value="TreeGrafter"/>
</dbReference>
<accession>A0A0L6V1F6</accession>
<dbReference type="GO" id="GO:0061908">
    <property type="term" value="C:phagophore"/>
    <property type="evidence" value="ECO:0007669"/>
    <property type="project" value="TreeGrafter"/>
</dbReference>
<evidence type="ECO:0000256" key="5">
    <source>
        <dbReference type="ARBA" id="ARBA00022448"/>
    </source>
</evidence>
<comment type="subcellular location">
    <subcellularLocation>
        <location evidence="1">Endoplasmic reticulum membrane</location>
        <topology evidence="1">Peripheral membrane protein</topology>
    </subcellularLocation>
    <subcellularLocation>
        <location evidence="2">Preautophagosomal structure membrane</location>
        <topology evidence="2">Peripheral membrane protein</topology>
    </subcellularLocation>
</comment>
<dbReference type="GO" id="GO:0043495">
    <property type="term" value="F:protein-membrane adaptor activity"/>
    <property type="evidence" value="ECO:0007669"/>
    <property type="project" value="TreeGrafter"/>
</dbReference>
<dbReference type="GO" id="GO:0006869">
    <property type="term" value="P:lipid transport"/>
    <property type="evidence" value="ECO:0007669"/>
    <property type="project" value="UniProtKB-KW"/>
</dbReference>
<proteinExistence type="inferred from homology"/>
<dbReference type="PANTHER" id="PTHR13190:SF1">
    <property type="entry name" value="AUTOPHAGY-RELATED 2, ISOFORM A"/>
    <property type="match status" value="1"/>
</dbReference>
<evidence type="ECO:0000256" key="2">
    <source>
        <dbReference type="ARBA" id="ARBA00004623"/>
    </source>
</evidence>
<evidence type="ECO:0000313" key="14">
    <source>
        <dbReference type="EMBL" id="KNZ54618.1"/>
    </source>
</evidence>
<keyword evidence="5" id="KW-0813">Transport</keyword>
<keyword evidence="6" id="KW-0256">Endoplasmic reticulum</keyword>
<dbReference type="OrthoDB" id="18982at2759"/>
<feature type="compositionally biased region" description="Polar residues" evidence="13">
    <location>
        <begin position="345"/>
        <end position="355"/>
    </location>
</feature>
<reference evidence="14 15" key="1">
    <citation type="submission" date="2015-08" db="EMBL/GenBank/DDBJ databases">
        <title>Next Generation Sequencing and Analysis of the Genome of Puccinia sorghi L Schw, the Causal Agent of Maize Common Rust.</title>
        <authorList>
            <person name="Rochi L."/>
            <person name="Burguener G."/>
            <person name="Darino M."/>
            <person name="Turjanski A."/>
            <person name="Kreff E."/>
            <person name="Dieguez M.J."/>
            <person name="Sacco F."/>
        </authorList>
    </citation>
    <scope>NUCLEOTIDE SEQUENCE [LARGE SCALE GENOMIC DNA]</scope>
    <source>
        <strain evidence="14 15">RO10H11247</strain>
    </source>
</reference>
<keyword evidence="8" id="KW-0445">Lipid transport</keyword>
<feature type="region of interest" description="Disordered" evidence="13">
    <location>
        <begin position="1383"/>
        <end position="1412"/>
    </location>
</feature>
<dbReference type="GO" id="GO:0005789">
    <property type="term" value="C:endoplasmic reticulum membrane"/>
    <property type="evidence" value="ECO:0007669"/>
    <property type="project" value="UniProtKB-SubCell"/>
</dbReference>
<comment type="catalytic activity">
    <reaction evidence="11">
        <text>a 1,2-diacyl-sn-glycero-3-phosphoethanolamine(in) = a 1,2-diacyl-sn-glycero-3-phosphoethanolamine(out)</text>
        <dbReference type="Rhea" id="RHEA:38895"/>
        <dbReference type="ChEBI" id="CHEBI:64612"/>
    </reaction>
</comment>
<feature type="region of interest" description="Disordered" evidence="13">
    <location>
        <begin position="834"/>
        <end position="859"/>
    </location>
</feature>
<sequence>MVPFSLPSFAPSNLQHNLLSYLVRRFLGPLLKNGAESLDNQLATSTIPGNFTLKDVQLNPDALADHLSGPFSSLSIQEVSISELSLQINWPSWSFSLQGYVPDVKVTFEGIQVTLGLSEHQSYCPSPLPQINLEESLASIANDFVHQELAESSAYDDRMDQDFPGAFTTRTSPNLPPSSSDEDQLGFFAGLVQKILAKFNFELNHFTLLFKHQALELLLSIDHIKSLDLTSDDVLPPSFISREIRISCPVIYLQHLSDQAQADPLPSPCSSTSTQSYDSEHDMLMSQATVDLRRPSSLFVSAAEIQNSIPEQLPDKTPLSQSIMKPENILLQFMSGTFTDETAKVTNSSTNSHLSSEAKPTPKDSEELLDPSTSLRFLFWVFHNSSSGSTEEAPLDADRPNSTGPSKQDTTPQSSPQRPRLNIQIDLPPVNLSIRLPRDRNALTCLVSTVNSAIPSTSTHSASNVPTSTTPAPSLTISAVLRLRALNCTLAFPTPYSQSPSRRDNTPLSSLNVQAHVINLVFNALPAYPVNQNEVSQPRYELTLRVDKIKGRSEIRHMQSSTCHNSVFLLAPARDDHLCPAVCMSRKVETVQIVFSSIWLNLDLEVVAFLIPLVKALQSTPVINPVSSRNLSGEVVRDQTILPSLSSGLSHPSLEDEYRNLKEDNTSKTTVSIPCLYVDIKSPTQQQPSHDRSQPDLILGLVLKTFQLIITSQKQIGCSAFEVALGFRIGHTAEERTHAPLSPFLGIAHPCIPSSKDQQNRFPGLRLTHSLPHPQSRKLARNPSGPQRPTSIKLETVTIDLSKDQFDRLQYWIDDLGQWANSLFIHPPAAPFDRHAQPSSLDDTNTQRSGSRSGLETRLEKMQVDDDKDAVPSLLASLTVSKIALTIRLPPDNLQPKREAAPFKLVIQLELVSIDQFRLPFHDEFNDQTRLVIRSCSASVYPQHQQPNTQNLPILYQTHPHLPKVHDKSSVSYAVSVEVTTAAQPQSVNQQLSCKKVLVNVHVNHSIVRLGPCCIWTSELARFLKAPAGVFEAVGPEYQSRINFELVGCAIQLVSPSPPSLSTASATTATSPSCDFHSGKDHSPYPDSSFILQVMADHARLKLALDPSSTSVFPSLSASIAVSLAECPASILSASSSSPSFSEKRLQYVKAHALILAEAISRFSEISFQAKQDEVHNDVQVSSQNQRGEDPIVASTMLRSAMREPSSLSRSILIQKDEDLLEEDYPTDVAFLDQAQPAPSHHQHLINHSAPAILRSISGQGLNIIDDYLLRTPASSKVLRQAIETEVRVEELDVLVRFHDGYDWNSTRQTIQQAQKTVRKRLQKIRQLLATGNPADARSIEEDLGPTTLFKSLHLGLDSSTRGLSTAQLLDAIDDQLVKEAVDPVSDDPESLAGSWQSLTPHSPNELPQPRLVSVPSSKQRQLCRSAQPMLKIVLDRVQGHFRKYYHDRESGHTKASDSSDCRLSSLQLKTDTLTIIDNIPTSTWKKFLTELRPGEGGVMRPTGAPMVRLKFVVTPSARDSCLKEAIVKLKISPLRLYVDQDAVDFLKTFFSFQKSPSSSAPISSIPDSSAAPPANGGLFFQRVEILPIRIKLDYKPKRVNYMALKEGKTIELMNFFHFEGSDMVLRHATLTGISRASKIGELLQEIWTPDVKANQLADVISGIAPVRSVVNLGTGIADLVLLPIEEMKKKDGRLSRGIQKGTSSFAKNTTLEVIKLGARLAIGTQVVLEKAESILGAKFHQELCGETIEHLPSPDPNLATLDHHPTVLATHHHQHELVSRYALQPESFKVGAQSAFHDLRDNFRSTAQTILAVPLEVFNEGSGQAVVKAIPIAILHPMVGATGAISKTLLGLHNSLDPLGSTDHRLDKYKQLHLPSPSSSSSKSSPSPS</sequence>
<keyword evidence="9" id="KW-0472">Membrane</keyword>
<protein>
    <recommendedName>
        <fullName evidence="4">Autophagy-related protein 2</fullName>
    </recommendedName>
</protein>
<evidence type="ECO:0000256" key="12">
    <source>
        <dbReference type="ARBA" id="ARBA00024631"/>
    </source>
</evidence>
<name>A0A0L6V1F6_9BASI</name>
<dbReference type="GO" id="GO:0061709">
    <property type="term" value="P:reticulophagy"/>
    <property type="evidence" value="ECO:0007669"/>
    <property type="project" value="TreeGrafter"/>
</dbReference>
<evidence type="ECO:0000256" key="9">
    <source>
        <dbReference type="ARBA" id="ARBA00023136"/>
    </source>
</evidence>
<dbReference type="STRING" id="27349.A0A0L6V1F6"/>
<evidence type="ECO:0000256" key="1">
    <source>
        <dbReference type="ARBA" id="ARBA00004406"/>
    </source>
</evidence>
<dbReference type="EMBL" id="LAVV01007835">
    <property type="protein sequence ID" value="KNZ54618.1"/>
    <property type="molecule type" value="Genomic_DNA"/>
</dbReference>
<feature type="region of interest" description="Disordered" evidence="13">
    <location>
        <begin position="345"/>
        <end position="368"/>
    </location>
</feature>
<dbReference type="Proteomes" id="UP000037035">
    <property type="component" value="Unassembled WGS sequence"/>
</dbReference>
<evidence type="ECO:0000256" key="10">
    <source>
        <dbReference type="ARBA" id="ARBA00024479"/>
    </source>
</evidence>
<evidence type="ECO:0000256" key="3">
    <source>
        <dbReference type="ARBA" id="ARBA00009714"/>
    </source>
</evidence>
<comment type="catalytic activity">
    <reaction evidence="12">
        <text>a 1,2-diacyl-sn-glycero-3-phosphocholine(in) = a 1,2-diacyl-sn-glycero-3-phosphocholine(out)</text>
        <dbReference type="Rhea" id="RHEA:38571"/>
        <dbReference type="ChEBI" id="CHEBI:57643"/>
    </reaction>
</comment>
<evidence type="ECO:0000256" key="11">
    <source>
        <dbReference type="ARBA" id="ARBA00024615"/>
    </source>
</evidence>
<feature type="compositionally biased region" description="Polar residues" evidence="13">
    <location>
        <begin position="837"/>
        <end position="854"/>
    </location>
</feature>
<evidence type="ECO:0000256" key="7">
    <source>
        <dbReference type="ARBA" id="ARBA00023006"/>
    </source>
</evidence>
<comment type="caution">
    <text evidence="14">The sequence shown here is derived from an EMBL/GenBank/DDBJ whole genome shotgun (WGS) entry which is preliminary data.</text>
</comment>
<dbReference type="PANTHER" id="PTHR13190">
    <property type="entry name" value="AUTOPHAGY-RELATED 2, ISOFORM A"/>
    <property type="match status" value="1"/>
</dbReference>
<organism evidence="14 15">
    <name type="scientific">Puccinia sorghi</name>
    <dbReference type="NCBI Taxonomy" id="27349"/>
    <lineage>
        <taxon>Eukaryota</taxon>
        <taxon>Fungi</taxon>
        <taxon>Dikarya</taxon>
        <taxon>Basidiomycota</taxon>
        <taxon>Pucciniomycotina</taxon>
        <taxon>Pucciniomycetes</taxon>
        <taxon>Pucciniales</taxon>
        <taxon>Pucciniaceae</taxon>
        <taxon>Puccinia</taxon>
    </lineage>
</organism>
<keyword evidence="15" id="KW-1185">Reference proteome</keyword>
<comment type="similarity">
    <text evidence="3">Belongs to the ATG2 family.</text>
</comment>
<evidence type="ECO:0000313" key="15">
    <source>
        <dbReference type="Proteomes" id="UP000037035"/>
    </source>
</evidence>
<dbReference type="GO" id="GO:0034727">
    <property type="term" value="P:piecemeal microautophagy of the nucleus"/>
    <property type="evidence" value="ECO:0007669"/>
    <property type="project" value="TreeGrafter"/>
</dbReference>
<evidence type="ECO:0000256" key="8">
    <source>
        <dbReference type="ARBA" id="ARBA00023055"/>
    </source>
</evidence>
<feature type="compositionally biased region" description="Polar residues" evidence="13">
    <location>
        <begin position="400"/>
        <end position="417"/>
    </location>
</feature>
<dbReference type="GO" id="GO:0061723">
    <property type="term" value="P:glycophagy"/>
    <property type="evidence" value="ECO:0007669"/>
    <property type="project" value="TreeGrafter"/>
</dbReference>
<keyword evidence="7" id="KW-0072">Autophagy</keyword>
<evidence type="ECO:0000256" key="4">
    <source>
        <dbReference type="ARBA" id="ARBA00018070"/>
    </source>
</evidence>
<evidence type="ECO:0000256" key="6">
    <source>
        <dbReference type="ARBA" id="ARBA00022824"/>
    </source>
</evidence>